<proteinExistence type="predicted"/>
<organism evidence="1 2">
    <name type="scientific">Solanum commersonii</name>
    <name type="common">Commerson's wild potato</name>
    <name type="synonym">Commerson's nightshade</name>
    <dbReference type="NCBI Taxonomy" id="4109"/>
    <lineage>
        <taxon>Eukaryota</taxon>
        <taxon>Viridiplantae</taxon>
        <taxon>Streptophyta</taxon>
        <taxon>Embryophyta</taxon>
        <taxon>Tracheophyta</taxon>
        <taxon>Spermatophyta</taxon>
        <taxon>Magnoliopsida</taxon>
        <taxon>eudicotyledons</taxon>
        <taxon>Gunneridae</taxon>
        <taxon>Pentapetalae</taxon>
        <taxon>asterids</taxon>
        <taxon>lamiids</taxon>
        <taxon>Solanales</taxon>
        <taxon>Solanaceae</taxon>
        <taxon>Solanoideae</taxon>
        <taxon>Solaneae</taxon>
        <taxon>Solanum</taxon>
    </lineage>
</organism>
<dbReference type="Proteomes" id="UP000824120">
    <property type="component" value="Chromosome 12"/>
</dbReference>
<dbReference type="EMBL" id="JACXVP010000012">
    <property type="protein sequence ID" value="KAG5569616.1"/>
    <property type="molecule type" value="Genomic_DNA"/>
</dbReference>
<evidence type="ECO:0000313" key="1">
    <source>
        <dbReference type="EMBL" id="KAG5569616.1"/>
    </source>
</evidence>
<accession>A0A9J5W2Q6</accession>
<protein>
    <submittedName>
        <fullName evidence="1">Uncharacterized protein</fullName>
    </submittedName>
</protein>
<dbReference type="AlphaFoldDB" id="A0A9J5W2Q6"/>
<gene>
    <name evidence="1" type="ORF">H5410_059382</name>
</gene>
<keyword evidence="2" id="KW-1185">Reference proteome</keyword>
<evidence type="ECO:0000313" key="2">
    <source>
        <dbReference type="Proteomes" id="UP000824120"/>
    </source>
</evidence>
<name>A0A9J5W2Q6_SOLCO</name>
<reference evidence="1 2" key="1">
    <citation type="submission" date="2020-09" db="EMBL/GenBank/DDBJ databases">
        <title>De no assembly of potato wild relative species, Solanum commersonii.</title>
        <authorList>
            <person name="Cho K."/>
        </authorList>
    </citation>
    <scope>NUCLEOTIDE SEQUENCE [LARGE SCALE GENOMIC DNA]</scope>
    <source>
        <strain evidence="1">LZ3.2</strain>
        <tissue evidence="1">Leaf</tissue>
    </source>
</reference>
<comment type="caution">
    <text evidence="1">The sequence shown here is derived from an EMBL/GenBank/DDBJ whole genome shotgun (WGS) entry which is preliminary data.</text>
</comment>
<sequence>MDPKFDPSFSPEFIVAPSEVVEIAAHSSSEKLTDSFSNGKGSSYDRDFDLSLVEYVCVNIESAD</sequence>